<evidence type="ECO:0000313" key="1">
    <source>
        <dbReference type="EMBL" id="WZO33324.1"/>
    </source>
</evidence>
<accession>A0AAU6S8S1</accession>
<dbReference type="EMBL" id="CP151632">
    <property type="protein sequence ID" value="WZO33324.1"/>
    <property type="molecule type" value="Genomic_DNA"/>
</dbReference>
<protein>
    <recommendedName>
        <fullName evidence="2">Transcriptional regulator, AbiEi antitoxin, Type IV TA system</fullName>
    </recommendedName>
</protein>
<organism evidence="1">
    <name type="scientific">Microbacterium sp. LWS13-1.2</name>
    <dbReference type="NCBI Taxonomy" id="3135264"/>
    <lineage>
        <taxon>Bacteria</taxon>
        <taxon>Bacillati</taxon>
        <taxon>Actinomycetota</taxon>
        <taxon>Actinomycetes</taxon>
        <taxon>Micrococcales</taxon>
        <taxon>Microbacteriaceae</taxon>
        <taxon>Microbacterium</taxon>
    </lineage>
</organism>
<reference evidence="1" key="1">
    <citation type="submission" date="2024-04" db="EMBL/GenBank/DDBJ databases">
        <authorList>
            <person name="Roder T."/>
            <person name="Oberhansli S."/>
            <person name="Kreuzer M."/>
        </authorList>
    </citation>
    <scope>NUCLEOTIDE SEQUENCE</scope>
    <source>
        <strain evidence="1">LWS13-1.2</strain>
    </source>
</reference>
<gene>
    <name evidence="1" type="ORF">MRBLWS13_000947</name>
</gene>
<proteinExistence type="predicted"/>
<sequence length="329" mass="35749">MPLLTSALTLQPSPISLLRVDDVPHPERAVARNDLVKVRRGVYAPAEEWRSLPPWTRYLAQVHAALLLHPDLVPSHESAVALHGGPVFGNPGVVHVLAPATGASRLVSGVRTHTTTDHRALVLISGIAVSAPAEAAVDVARARHPAIGLAVADAMLRRDDTVSREELARINATRSSSRGRDIARWPLSRATSLAETAFESVSRGVIEWLGFSAPELQKTFVTQPDEVDRVDFVWEEASLAGEADGDFKFDGRFGDAATLLKQQRSRDARLRGHLRAVAHWGWQDTTTFTPLRTLLHGAGLRATAPENSAALMSMRRVLVGRAPHPTDPR</sequence>
<dbReference type="RefSeq" id="WP_349427884.1">
    <property type="nucleotide sequence ID" value="NZ_CP151632.1"/>
</dbReference>
<name>A0AAU6S8S1_9MICO</name>
<dbReference type="AlphaFoldDB" id="A0AAU6S8S1"/>
<evidence type="ECO:0008006" key="2">
    <source>
        <dbReference type="Google" id="ProtNLM"/>
    </source>
</evidence>